<dbReference type="GO" id="GO:0003723">
    <property type="term" value="F:RNA binding"/>
    <property type="evidence" value="ECO:0007669"/>
    <property type="project" value="InterPro"/>
</dbReference>
<feature type="domain" description="PAZ" evidence="2">
    <location>
        <begin position="412"/>
        <end position="516"/>
    </location>
</feature>
<dbReference type="PROSITE" id="PS50821">
    <property type="entry name" value="PAZ"/>
    <property type="match status" value="1"/>
</dbReference>
<dbReference type="AlphaFoldDB" id="A0AA39GDN0"/>
<dbReference type="PROSITE" id="PS50822">
    <property type="entry name" value="PIWI"/>
    <property type="match status" value="1"/>
</dbReference>
<dbReference type="Gene3D" id="2.170.260.10">
    <property type="entry name" value="paz domain"/>
    <property type="match status" value="1"/>
</dbReference>
<comment type="caution">
    <text evidence="4">The sequence shown here is derived from an EMBL/GenBank/DDBJ whole genome shotgun (WGS) entry which is preliminary data.</text>
</comment>
<dbReference type="Pfam" id="PF16486">
    <property type="entry name" value="ArgoN"/>
    <property type="match status" value="1"/>
</dbReference>
<evidence type="ECO:0000313" key="5">
    <source>
        <dbReference type="Proteomes" id="UP001175261"/>
    </source>
</evidence>
<dbReference type="SUPFAM" id="SSF53098">
    <property type="entry name" value="Ribonuclease H-like"/>
    <property type="match status" value="1"/>
</dbReference>
<dbReference type="CDD" id="cd04657">
    <property type="entry name" value="Piwi_ago-like"/>
    <property type="match status" value="1"/>
</dbReference>
<evidence type="ECO:0000256" key="1">
    <source>
        <dbReference type="SAM" id="MobiDB-lite"/>
    </source>
</evidence>
<dbReference type="Pfam" id="PF02170">
    <property type="entry name" value="PAZ"/>
    <property type="match status" value="1"/>
</dbReference>
<feature type="compositionally biased region" description="Gly residues" evidence="1">
    <location>
        <begin position="52"/>
        <end position="76"/>
    </location>
</feature>
<dbReference type="InterPro" id="IPR003100">
    <property type="entry name" value="PAZ_dom"/>
</dbReference>
<keyword evidence="5" id="KW-1185">Reference proteome</keyword>
<dbReference type="Gene3D" id="3.30.420.10">
    <property type="entry name" value="Ribonuclease H-like superfamily/Ribonuclease H"/>
    <property type="match status" value="1"/>
</dbReference>
<protein>
    <submittedName>
        <fullName evidence="4">Uncharacterized protein</fullName>
    </submittedName>
</protein>
<dbReference type="SMART" id="SM01163">
    <property type="entry name" value="DUF1785"/>
    <property type="match status" value="1"/>
</dbReference>
<dbReference type="CDD" id="cd02846">
    <property type="entry name" value="PAZ_argonaute_like"/>
    <property type="match status" value="1"/>
</dbReference>
<feature type="region of interest" description="Disordered" evidence="1">
    <location>
        <begin position="1"/>
        <end position="100"/>
    </location>
</feature>
<dbReference type="PANTHER" id="PTHR22891">
    <property type="entry name" value="EUKARYOTIC TRANSLATION INITIATION FACTOR 2C"/>
    <property type="match status" value="1"/>
</dbReference>
<evidence type="ECO:0000313" key="4">
    <source>
        <dbReference type="EMBL" id="KAK0385418.1"/>
    </source>
</evidence>
<dbReference type="InterPro" id="IPR014811">
    <property type="entry name" value="ArgoL1"/>
</dbReference>
<dbReference type="InterPro" id="IPR036397">
    <property type="entry name" value="RNaseH_sf"/>
</dbReference>
<dbReference type="EMBL" id="JAPDFR010000007">
    <property type="protein sequence ID" value="KAK0385418.1"/>
    <property type="molecule type" value="Genomic_DNA"/>
</dbReference>
<organism evidence="4 5">
    <name type="scientific">Sarocladium strictum</name>
    <name type="common">Black bundle disease fungus</name>
    <name type="synonym">Acremonium strictum</name>
    <dbReference type="NCBI Taxonomy" id="5046"/>
    <lineage>
        <taxon>Eukaryota</taxon>
        <taxon>Fungi</taxon>
        <taxon>Dikarya</taxon>
        <taxon>Ascomycota</taxon>
        <taxon>Pezizomycotina</taxon>
        <taxon>Sordariomycetes</taxon>
        <taxon>Hypocreomycetidae</taxon>
        <taxon>Hypocreales</taxon>
        <taxon>Sarocladiaceae</taxon>
        <taxon>Sarocladium</taxon>
    </lineage>
</organism>
<dbReference type="Pfam" id="PF16488">
    <property type="entry name" value="ArgoL2"/>
    <property type="match status" value="1"/>
</dbReference>
<proteinExistence type="predicted"/>
<dbReference type="InterPro" id="IPR032474">
    <property type="entry name" value="Argonaute_N"/>
</dbReference>
<evidence type="ECO:0000259" key="2">
    <source>
        <dbReference type="PROSITE" id="PS50821"/>
    </source>
</evidence>
<sequence>MADHHTGRGARGGGGRGSGGRGRGGRGGGGGEGGGGRGGRGGGGTFSDRGGRGGGGTFSDRGGGFRGGRGRGGNRGGRSISPGRDKAYELPGPVRVPANDPVIDKLEDQIVQKQGYSIADLASKMGKVKIGGSSGRTPGSSSRNDDHFPIRPAYGTNGLAVLLWANYFAVKVKPDHLFKYTMKFYQREGDRAYKPVEPKGRKLRIITQLVIAELKTKYPDLAFATEFKSQLVTTKPLEDAELLVTLADGPSPDVFKVEFNGPSEARVGNMNEWLSSMAQGPDDVFYPRFPETIDALNVIFGFGSRSKDTITAVGSARVFPFDRMIPGENIASLQCDGRPLIAARGLFHSARLGTGRLLLNANVTHGVFKCSGPALDIFRNLNFRPLAKNDMRSSKGKHFNMVAKLFSKTRVSVEMKLENGKVINRNKAIHSLARASEILRGFKGDKPPRFHPDFEYPGPKQVKFWLDDNKGGGDYITVFDYYKTKYGREVDDWPLLNLGRIDRPTFFPVEIVTIMPGQSVKAKLTGSETTDMLSFACHSPYFNATQISTTGRATLGLDDGSLEKFGITTEKNLLTVRGRILNVPSIQYFDPRQQKTPKQIRPRQGSWNMMQCKIVRSGKPISRWGFANIHNRFQNVVDMDTVQAFAKFMQGLGIQISQTPVNLMADNNGRARSTDRANFEGMIDDFFARAKKAGFQFLLFIIDERDTQGLYAHIKMMGDCCYGIQTSIVIGSKFRPVDRNTGEVKTSNQAGYFANVALKWNLKAGGANHSLSTELSLIKEGKTMLVGYDVTHPTNLSAGQDSDIPSIAGLVASIDKQLGQWPGVAWEQPSRQEMLSGRLVEVFKSRLDLWFKNNKSYPENIVIFRDGVSEGQFSQVLDTELPSIREACRAKCGDKAQQPKISIIISVKRHQTRFYPTDMNQKTDSGNILPGTVVDRGVTQARYWDFFLTAHNALQGTARPAHYTVLLDEIFRARYGTNAANELEKMTHELCYLYGRATKAVSICPPAYYADIICERARAHRPELFEASDVASVDDRGATGQSRDVHPDLKDTMYYI</sequence>
<feature type="region of interest" description="Disordered" evidence="1">
    <location>
        <begin position="129"/>
        <end position="148"/>
    </location>
</feature>
<dbReference type="Pfam" id="PF08699">
    <property type="entry name" value="ArgoL1"/>
    <property type="match status" value="1"/>
</dbReference>
<gene>
    <name evidence="4" type="ORF">NLU13_7894</name>
</gene>
<dbReference type="Pfam" id="PF02171">
    <property type="entry name" value="Piwi"/>
    <property type="match status" value="1"/>
</dbReference>
<name>A0AA39GDN0_SARSR</name>
<feature type="compositionally biased region" description="Gly residues" evidence="1">
    <location>
        <begin position="9"/>
        <end position="45"/>
    </location>
</feature>
<dbReference type="InterPro" id="IPR012337">
    <property type="entry name" value="RNaseH-like_sf"/>
</dbReference>
<reference evidence="4" key="1">
    <citation type="submission" date="2022-10" db="EMBL/GenBank/DDBJ databases">
        <title>Determination and structural analysis of whole genome sequence of Sarocladium strictum F4-1.</title>
        <authorList>
            <person name="Hu L."/>
            <person name="Jiang Y."/>
        </authorList>
    </citation>
    <scope>NUCLEOTIDE SEQUENCE</scope>
    <source>
        <strain evidence="4">F4-1</strain>
    </source>
</reference>
<dbReference type="SUPFAM" id="SSF101690">
    <property type="entry name" value="PAZ domain"/>
    <property type="match status" value="1"/>
</dbReference>
<evidence type="ECO:0000259" key="3">
    <source>
        <dbReference type="PROSITE" id="PS50822"/>
    </source>
</evidence>
<dbReference type="InterPro" id="IPR003165">
    <property type="entry name" value="Piwi"/>
</dbReference>
<dbReference type="Gene3D" id="3.40.50.2300">
    <property type="match status" value="1"/>
</dbReference>
<feature type="domain" description="Piwi" evidence="3">
    <location>
        <begin position="697"/>
        <end position="1022"/>
    </location>
</feature>
<dbReference type="InterPro" id="IPR032472">
    <property type="entry name" value="ArgoL2"/>
</dbReference>
<dbReference type="InterPro" id="IPR045246">
    <property type="entry name" value="Piwi_ago-like"/>
</dbReference>
<dbReference type="SMART" id="SM00950">
    <property type="entry name" value="Piwi"/>
    <property type="match status" value="1"/>
</dbReference>
<dbReference type="InterPro" id="IPR036085">
    <property type="entry name" value="PAZ_dom_sf"/>
</dbReference>
<accession>A0AA39GDN0</accession>
<dbReference type="Proteomes" id="UP001175261">
    <property type="component" value="Unassembled WGS sequence"/>
</dbReference>